<dbReference type="Gene3D" id="2.20.100.10">
    <property type="entry name" value="Thrombospondin type-1 (TSP1) repeat"/>
    <property type="match status" value="2"/>
</dbReference>
<dbReference type="InterPro" id="IPR036383">
    <property type="entry name" value="TSP1_rpt_sf"/>
</dbReference>
<dbReference type="GO" id="GO:0006508">
    <property type="term" value="P:proteolysis"/>
    <property type="evidence" value="ECO:0007669"/>
    <property type="project" value="TreeGrafter"/>
</dbReference>
<dbReference type="AlphaFoldDB" id="A0A6S7GM31"/>
<dbReference type="GO" id="GO:0031012">
    <property type="term" value="C:extracellular matrix"/>
    <property type="evidence" value="ECO:0007669"/>
    <property type="project" value="TreeGrafter"/>
</dbReference>
<dbReference type="GO" id="GO:0030198">
    <property type="term" value="P:extracellular matrix organization"/>
    <property type="evidence" value="ECO:0007669"/>
    <property type="project" value="TreeGrafter"/>
</dbReference>
<evidence type="ECO:0000313" key="4">
    <source>
        <dbReference type="Proteomes" id="UP001152795"/>
    </source>
</evidence>
<comment type="subcellular location">
    <subcellularLocation>
        <location evidence="1">Secreted</location>
    </subcellularLocation>
</comment>
<sequence length="364" mass="40851">FTKVQHGLRARDVLCVRKDDKTEVGHESCESNLTKPNALESCNTQPCPPEWYITAWQTCSLSCGKGFQQRSVVCRQKIAENKWNTITNETLCVEPKPVVSPLERNCNEISCPPEYVAGQWSECSTTCSLGVMTRQLTCQRRTATGITEHLPNLWCENYGSIKPSITEDCNDDSPCEPPPENTIGCFVLDANIFPTLLANFQESLDYNNVLVTARSCARLAFHQNYRYFGLANNGECRVGPDMKSNFFKPQTSSQCSSSVGKTGAIYVYTLDELPVITPVGCYKDRADRAMPVFYKSFRNQINCTLECNSMASVGQELWQTKRTTNMVKLPLAGRELAKTGQISCTNLIDKNQPSYDELNIKTRY</sequence>
<dbReference type="GO" id="GO:0004222">
    <property type="term" value="F:metalloendopeptidase activity"/>
    <property type="evidence" value="ECO:0007669"/>
    <property type="project" value="TreeGrafter"/>
</dbReference>
<organism evidence="3 4">
    <name type="scientific">Paramuricea clavata</name>
    <name type="common">Red gorgonian</name>
    <name type="synonym">Violescent sea-whip</name>
    <dbReference type="NCBI Taxonomy" id="317549"/>
    <lineage>
        <taxon>Eukaryota</taxon>
        <taxon>Metazoa</taxon>
        <taxon>Cnidaria</taxon>
        <taxon>Anthozoa</taxon>
        <taxon>Octocorallia</taxon>
        <taxon>Malacalcyonacea</taxon>
        <taxon>Plexauridae</taxon>
        <taxon>Paramuricea</taxon>
    </lineage>
</organism>
<evidence type="ECO:0000313" key="3">
    <source>
        <dbReference type="EMBL" id="CAB3990862.1"/>
    </source>
</evidence>
<dbReference type="Pfam" id="PF19030">
    <property type="entry name" value="TSP1_ADAMTS"/>
    <property type="match status" value="3"/>
</dbReference>
<dbReference type="PROSITE" id="PS50092">
    <property type="entry name" value="TSP1"/>
    <property type="match status" value="2"/>
</dbReference>
<dbReference type="PANTHER" id="PTHR13723:SF200">
    <property type="entry name" value="ADAM METALLOPEPTIDASE WITH THROMBOSPONDIN TYPE 1 MOTIF B, ISOFORM B"/>
    <property type="match status" value="1"/>
</dbReference>
<protein>
    <submittedName>
        <fullName evidence="3">Uncharacterized protein</fullName>
    </submittedName>
</protein>
<dbReference type="Proteomes" id="UP001152795">
    <property type="component" value="Unassembled WGS sequence"/>
</dbReference>
<dbReference type="OrthoDB" id="10035764at2759"/>
<dbReference type="SMART" id="SM00209">
    <property type="entry name" value="TSP1"/>
    <property type="match status" value="2"/>
</dbReference>
<dbReference type="SUPFAM" id="SSF82895">
    <property type="entry name" value="TSP-1 type 1 repeat"/>
    <property type="match status" value="2"/>
</dbReference>
<dbReference type="InterPro" id="IPR000884">
    <property type="entry name" value="TSP1_rpt"/>
</dbReference>
<dbReference type="PANTHER" id="PTHR13723">
    <property type="entry name" value="ADAMTS A DISINTEGRIN AND METALLOPROTEASE WITH THROMBOSPONDIN MOTIFS PROTEASE"/>
    <property type="match status" value="1"/>
</dbReference>
<proteinExistence type="predicted"/>
<dbReference type="EMBL" id="CACRXK020001740">
    <property type="protein sequence ID" value="CAB3990862.1"/>
    <property type="molecule type" value="Genomic_DNA"/>
</dbReference>
<comment type="caution">
    <text evidence="3">The sequence shown here is derived from an EMBL/GenBank/DDBJ whole genome shotgun (WGS) entry which is preliminary data.</text>
</comment>
<keyword evidence="4" id="KW-1185">Reference proteome</keyword>
<reference evidence="3" key="1">
    <citation type="submission" date="2020-04" db="EMBL/GenBank/DDBJ databases">
        <authorList>
            <person name="Alioto T."/>
            <person name="Alioto T."/>
            <person name="Gomez Garrido J."/>
        </authorList>
    </citation>
    <scope>NUCLEOTIDE SEQUENCE</scope>
    <source>
        <strain evidence="3">A484AB</strain>
    </source>
</reference>
<name>A0A6S7GM31_PARCT</name>
<feature type="non-terminal residue" evidence="3">
    <location>
        <position position="1"/>
    </location>
</feature>
<dbReference type="InterPro" id="IPR050439">
    <property type="entry name" value="ADAMTS_ADAMTS-like"/>
</dbReference>
<evidence type="ECO:0000256" key="2">
    <source>
        <dbReference type="ARBA" id="ARBA00022525"/>
    </source>
</evidence>
<evidence type="ECO:0000256" key="1">
    <source>
        <dbReference type="ARBA" id="ARBA00004613"/>
    </source>
</evidence>
<keyword evidence="2" id="KW-0964">Secreted</keyword>
<gene>
    <name evidence="3" type="ORF">PACLA_8A082481</name>
</gene>
<dbReference type="GO" id="GO:0005576">
    <property type="term" value="C:extracellular region"/>
    <property type="evidence" value="ECO:0007669"/>
    <property type="project" value="UniProtKB-SubCell"/>
</dbReference>
<accession>A0A6S7GM31</accession>